<dbReference type="Pfam" id="PF13041">
    <property type="entry name" value="PPR_2"/>
    <property type="match status" value="1"/>
</dbReference>
<dbReference type="Proteomes" id="UP000504607">
    <property type="component" value="Chromosome 3"/>
</dbReference>
<dbReference type="GO" id="GO:0009451">
    <property type="term" value="P:RNA modification"/>
    <property type="evidence" value="ECO:0007669"/>
    <property type="project" value="InterPro"/>
</dbReference>
<dbReference type="InParanoid" id="A0A6I9QXS1"/>
<dbReference type="PANTHER" id="PTHR47926">
    <property type="entry name" value="PENTATRICOPEPTIDE REPEAT-CONTAINING PROTEIN"/>
    <property type="match status" value="1"/>
</dbReference>
<keyword evidence="1" id="KW-0677">Repeat</keyword>
<dbReference type="InterPro" id="IPR002885">
    <property type="entry name" value="PPR_rpt"/>
</dbReference>
<dbReference type="Gene3D" id="1.25.40.10">
    <property type="entry name" value="Tetratricopeptide repeat domain"/>
    <property type="match status" value="5"/>
</dbReference>
<feature type="repeat" description="PPR" evidence="2">
    <location>
        <begin position="439"/>
        <end position="473"/>
    </location>
</feature>
<gene>
    <name evidence="5" type="primary">LOC105041747</name>
</gene>
<dbReference type="GO" id="GO:0003723">
    <property type="term" value="F:RNA binding"/>
    <property type="evidence" value="ECO:0007669"/>
    <property type="project" value="InterPro"/>
</dbReference>
<evidence type="ECO:0000313" key="5">
    <source>
        <dbReference type="RefSeq" id="XP_010917064.1"/>
    </source>
</evidence>
<dbReference type="FunFam" id="1.25.40.10:FF:000031">
    <property type="entry name" value="Pentatricopeptide repeat-containing protein mitochondrial"/>
    <property type="match status" value="1"/>
</dbReference>
<evidence type="ECO:0000256" key="1">
    <source>
        <dbReference type="ARBA" id="ARBA00022737"/>
    </source>
</evidence>
<dbReference type="InterPro" id="IPR011990">
    <property type="entry name" value="TPR-like_helical_dom_sf"/>
</dbReference>
<dbReference type="GO" id="GO:0008270">
    <property type="term" value="F:zinc ion binding"/>
    <property type="evidence" value="ECO:0007669"/>
    <property type="project" value="InterPro"/>
</dbReference>
<sequence length="745" mass="83925">MRLMTYNSIYQKIKISGNGCILFSSDRALNDQSRRLESMTVHRPCANGFALLIHSMPSPLFQPAQAFVSRRNSLDLLKRFTETRNLNLGKAINAHLIRMFQLDLIQANYLINLYVKCGQLHLARRLFDIMPERNNVSGNALMAGYFHAGFPLEALDVFKSMDLSQLSCGPNEYMLTTLLASCAEVRALEEGQQCHEYALKSGLVSHSYVRNALLHMYSKCSGMEDALQVFRTIPSFDIFAFNSIINGFLEHGQLNYAMEVVSGMVKEVAWWDHVSYVAVLGLCADSKDLNLGRQIHSQILRRGVEFSVFVGSAIVDMYGKWGDVQSSRCAFDGLLNKNVVSWTAVMAICTQNGCFEEALKLFLEMEVVGFRPNEFTYAVALNACAGLSALKNGDALNAHAEISGYKAHLTVGNALINMYSKSGSIDDAKRVFTSMPHHDIISWNSIITAYSHHGLANEALEAFHKMLKEEVPTYVTFIGVLSACGHLGLVDEGFYYLNHLMREVGIRPGVEHYTCIIGMLCRAGLLDEADRFMRYTCVDWDIVAWRTLLSACQVHRNYGLGQKVGEHILKLDPDDVGTNILLSNMYAKAHRWDGVVNIRKLMRERDIKKEPGVSWIQVRNETHVFASEDKKHPWMSQINEKVAELIAQIKLIGYVPNIGSVLHDVEDEQKEEYLRYHSEKLAIAFGLICTPPGAPIHVMKNLRMCDDCHIATKLISVVTNRKIIVRDANRFHCFESGICSCDDYW</sequence>
<dbReference type="InterPro" id="IPR032867">
    <property type="entry name" value="DYW_dom"/>
</dbReference>
<evidence type="ECO:0000259" key="3">
    <source>
        <dbReference type="Pfam" id="PF14432"/>
    </source>
</evidence>
<dbReference type="GeneID" id="105041747"/>
<proteinExistence type="predicted"/>
<dbReference type="InterPro" id="IPR046848">
    <property type="entry name" value="E_motif"/>
</dbReference>
<dbReference type="PANTHER" id="PTHR47926:SF385">
    <property type="entry name" value="DYW DOMAIN-CONTAINING PROTEIN"/>
    <property type="match status" value="1"/>
</dbReference>
<dbReference type="OrthoDB" id="724816at2759"/>
<protein>
    <submittedName>
        <fullName evidence="5">Pentatricopeptide repeat-containing protein At5g39680</fullName>
    </submittedName>
</protein>
<name>A0A6I9QXS1_ELAGV</name>
<accession>A0A6I9QXS1</accession>
<dbReference type="Pfam" id="PF20431">
    <property type="entry name" value="E_motif"/>
    <property type="match status" value="1"/>
</dbReference>
<feature type="repeat" description="PPR" evidence="2">
    <location>
        <begin position="237"/>
        <end position="267"/>
    </location>
</feature>
<feature type="repeat" description="PPR" evidence="2">
    <location>
        <begin position="338"/>
        <end position="372"/>
    </location>
</feature>
<dbReference type="PROSITE" id="PS51375">
    <property type="entry name" value="PPR"/>
    <property type="match status" value="3"/>
</dbReference>
<dbReference type="FunFam" id="1.25.40.10:FF:001060">
    <property type="entry name" value="Os05g0572900 protein"/>
    <property type="match status" value="1"/>
</dbReference>
<dbReference type="NCBIfam" id="TIGR00756">
    <property type="entry name" value="PPR"/>
    <property type="match status" value="4"/>
</dbReference>
<dbReference type="Pfam" id="PF14432">
    <property type="entry name" value="DYW_deaminase"/>
    <property type="match status" value="1"/>
</dbReference>
<evidence type="ECO:0000313" key="4">
    <source>
        <dbReference type="Proteomes" id="UP000504607"/>
    </source>
</evidence>
<organism evidence="4 5">
    <name type="scientific">Elaeis guineensis var. tenera</name>
    <name type="common">Oil palm</name>
    <dbReference type="NCBI Taxonomy" id="51953"/>
    <lineage>
        <taxon>Eukaryota</taxon>
        <taxon>Viridiplantae</taxon>
        <taxon>Streptophyta</taxon>
        <taxon>Embryophyta</taxon>
        <taxon>Tracheophyta</taxon>
        <taxon>Spermatophyta</taxon>
        <taxon>Magnoliopsida</taxon>
        <taxon>Liliopsida</taxon>
        <taxon>Arecaceae</taxon>
        <taxon>Arecoideae</taxon>
        <taxon>Cocoseae</taxon>
        <taxon>Elaeidinae</taxon>
        <taxon>Elaeis</taxon>
    </lineage>
</organism>
<dbReference type="KEGG" id="egu:105041747"/>
<dbReference type="Pfam" id="PF01535">
    <property type="entry name" value="PPR"/>
    <property type="match status" value="6"/>
</dbReference>
<keyword evidence="4" id="KW-1185">Reference proteome</keyword>
<dbReference type="RefSeq" id="XP_010917064.1">
    <property type="nucleotide sequence ID" value="XM_010918762.3"/>
</dbReference>
<dbReference type="InterPro" id="IPR046960">
    <property type="entry name" value="PPR_At4g14850-like_plant"/>
</dbReference>
<evidence type="ECO:0000256" key="2">
    <source>
        <dbReference type="PROSITE-ProRule" id="PRU00708"/>
    </source>
</evidence>
<reference evidence="5" key="1">
    <citation type="submission" date="2025-08" db="UniProtKB">
        <authorList>
            <consortium name="RefSeq"/>
        </authorList>
    </citation>
    <scope>IDENTIFICATION</scope>
</reference>
<feature type="domain" description="DYW" evidence="3">
    <location>
        <begin position="653"/>
        <end position="745"/>
    </location>
</feature>
<dbReference type="FunFam" id="1.25.40.10:FF:000227">
    <property type="entry name" value="Pentatricopeptide repeat-containing protein At3g13880"/>
    <property type="match status" value="1"/>
</dbReference>
<dbReference type="AlphaFoldDB" id="A0A6I9QXS1"/>
<dbReference type="FunCoup" id="A0A6I9QXS1">
    <property type="interactions" value="2"/>
</dbReference>